<dbReference type="Proteomes" id="UP001551695">
    <property type="component" value="Unassembled WGS sequence"/>
</dbReference>
<organism evidence="2 3">
    <name type="scientific">Nocardia aurea</name>
    <dbReference type="NCBI Taxonomy" id="2144174"/>
    <lineage>
        <taxon>Bacteria</taxon>
        <taxon>Bacillati</taxon>
        <taxon>Actinomycetota</taxon>
        <taxon>Actinomycetes</taxon>
        <taxon>Mycobacteriales</taxon>
        <taxon>Nocardiaceae</taxon>
        <taxon>Nocardia</taxon>
    </lineage>
</organism>
<evidence type="ECO:0000313" key="3">
    <source>
        <dbReference type="Proteomes" id="UP001551695"/>
    </source>
</evidence>
<protein>
    <recommendedName>
        <fullName evidence="4">SnoaL-like domain-containing protein</fullName>
    </recommendedName>
</protein>
<evidence type="ECO:0000313" key="2">
    <source>
        <dbReference type="EMBL" id="MEV0709560.1"/>
    </source>
</evidence>
<name>A0ABV3FVW0_9NOCA</name>
<dbReference type="EMBL" id="JBFAKC010000007">
    <property type="protein sequence ID" value="MEV0709560.1"/>
    <property type="molecule type" value="Genomic_DNA"/>
</dbReference>
<proteinExistence type="predicted"/>
<evidence type="ECO:0008006" key="4">
    <source>
        <dbReference type="Google" id="ProtNLM"/>
    </source>
</evidence>
<feature type="compositionally biased region" description="Basic and acidic residues" evidence="1">
    <location>
        <begin position="9"/>
        <end position="24"/>
    </location>
</feature>
<sequence length="68" mass="7353">MTLTLDGYGHSDETYEKSGGRWRVETSTSTRLREDIATPLFSIHVSEHIGNAGTGFARKSAGRPSGKA</sequence>
<gene>
    <name evidence="2" type="ORF">AB0I48_18520</name>
</gene>
<evidence type="ECO:0000256" key="1">
    <source>
        <dbReference type="SAM" id="MobiDB-lite"/>
    </source>
</evidence>
<reference evidence="2 3" key="1">
    <citation type="submission" date="2024-06" db="EMBL/GenBank/DDBJ databases">
        <title>The Natural Products Discovery Center: Release of the First 8490 Sequenced Strains for Exploring Actinobacteria Biosynthetic Diversity.</title>
        <authorList>
            <person name="Kalkreuter E."/>
            <person name="Kautsar S.A."/>
            <person name="Yang D."/>
            <person name="Bader C.D."/>
            <person name="Teijaro C.N."/>
            <person name="Fluegel L."/>
            <person name="Davis C.M."/>
            <person name="Simpson J.R."/>
            <person name="Lauterbach L."/>
            <person name="Steele A.D."/>
            <person name="Gui C."/>
            <person name="Meng S."/>
            <person name="Li G."/>
            <person name="Viehrig K."/>
            <person name="Ye F."/>
            <person name="Su P."/>
            <person name="Kiefer A.F."/>
            <person name="Nichols A."/>
            <person name="Cepeda A.J."/>
            <person name="Yan W."/>
            <person name="Fan B."/>
            <person name="Jiang Y."/>
            <person name="Adhikari A."/>
            <person name="Zheng C.-J."/>
            <person name="Schuster L."/>
            <person name="Cowan T.M."/>
            <person name="Smanski M.J."/>
            <person name="Chevrette M.G."/>
            <person name="De Carvalho L.P.S."/>
            <person name="Shen B."/>
        </authorList>
    </citation>
    <scope>NUCLEOTIDE SEQUENCE [LARGE SCALE GENOMIC DNA]</scope>
    <source>
        <strain evidence="2 3">NPDC050403</strain>
    </source>
</reference>
<comment type="caution">
    <text evidence="2">The sequence shown here is derived from an EMBL/GenBank/DDBJ whole genome shotgun (WGS) entry which is preliminary data.</text>
</comment>
<feature type="region of interest" description="Disordered" evidence="1">
    <location>
        <begin position="1"/>
        <end position="29"/>
    </location>
</feature>
<accession>A0ABV3FVW0</accession>
<keyword evidence="3" id="KW-1185">Reference proteome</keyword>
<dbReference type="RefSeq" id="WP_357785170.1">
    <property type="nucleotide sequence ID" value="NZ_JBFAKC010000007.1"/>
</dbReference>